<evidence type="ECO:0000313" key="3">
    <source>
        <dbReference type="Proteomes" id="UP000313359"/>
    </source>
</evidence>
<keyword evidence="3" id="KW-1185">Reference proteome</keyword>
<dbReference type="EMBL" id="ML122252">
    <property type="protein sequence ID" value="RPD65395.1"/>
    <property type="molecule type" value="Genomic_DNA"/>
</dbReference>
<dbReference type="Proteomes" id="UP000313359">
    <property type="component" value="Unassembled WGS sequence"/>
</dbReference>
<accession>A0A5C2SNH1</accession>
<organism evidence="2 3">
    <name type="scientific">Lentinus tigrinus ALCF2SS1-6</name>
    <dbReference type="NCBI Taxonomy" id="1328759"/>
    <lineage>
        <taxon>Eukaryota</taxon>
        <taxon>Fungi</taxon>
        <taxon>Dikarya</taxon>
        <taxon>Basidiomycota</taxon>
        <taxon>Agaricomycotina</taxon>
        <taxon>Agaricomycetes</taxon>
        <taxon>Polyporales</taxon>
        <taxon>Polyporaceae</taxon>
        <taxon>Lentinus</taxon>
    </lineage>
</organism>
<dbReference type="OrthoDB" id="5370359at2759"/>
<evidence type="ECO:0000313" key="2">
    <source>
        <dbReference type="EMBL" id="RPD65395.1"/>
    </source>
</evidence>
<name>A0A5C2SNH1_9APHY</name>
<dbReference type="AlphaFoldDB" id="A0A5C2SNH1"/>
<sequence length="205" mass="21790">MKRANDESNAAATAKKSRGNTAHAATVAMVNSILANPKSYPISGSEEVVRKSLVDLASYARYLEQRLGDAAPGPVAGSNKAAAVAKPAAKSQADLEAAAEKLRKAAVSGIKKQMAWKPSCKTGSAKWSYDGICTDPEVFGALLGLGGPPTFKMKKFTVAEFENALGPIRGSVRYDTLYITSKEVTVRWSDTGEFKFSGSYGKYQV</sequence>
<protein>
    <submittedName>
        <fullName evidence="2">Uncharacterized protein</fullName>
    </submittedName>
</protein>
<gene>
    <name evidence="2" type="ORF">L227DRAFT_210091</name>
</gene>
<reference evidence="2" key="1">
    <citation type="journal article" date="2018" name="Genome Biol. Evol.">
        <title>Genomics and development of Lentinus tigrinus, a white-rot wood-decaying mushroom with dimorphic fruiting bodies.</title>
        <authorList>
            <person name="Wu B."/>
            <person name="Xu Z."/>
            <person name="Knudson A."/>
            <person name="Carlson A."/>
            <person name="Chen N."/>
            <person name="Kovaka S."/>
            <person name="LaButti K."/>
            <person name="Lipzen A."/>
            <person name="Pennachio C."/>
            <person name="Riley R."/>
            <person name="Schakwitz W."/>
            <person name="Umezawa K."/>
            <person name="Ohm R.A."/>
            <person name="Grigoriev I.V."/>
            <person name="Nagy L.G."/>
            <person name="Gibbons J."/>
            <person name="Hibbett D."/>
        </authorList>
    </citation>
    <scope>NUCLEOTIDE SEQUENCE [LARGE SCALE GENOMIC DNA]</scope>
    <source>
        <strain evidence="2">ALCF2SS1-6</strain>
    </source>
</reference>
<evidence type="ECO:0000256" key="1">
    <source>
        <dbReference type="SAM" id="MobiDB-lite"/>
    </source>
</evidence>
<feature type="region of interest" description="Disordered" evidence="1">
    <location>
        <begin position="1"/>
        <end position="22"/>
    </location>
</feature>
<proteinExistence type="predicted"/>